<dbReference type="Gene3D" id="3.90.75.20">
    <property type="match status" value="1"/>
</dbReference>
<name>A0A1X0DY75_9MYCO</name>
<dbReference type="Proteomes" id="UP000192713">
    <property type="component" value="Unassembled WGS sequence"/>
</dbReference>
<proteinExistence type="predicted"/>
<dbReference type="GO" id="GO:0003677">
    <property type="term" value="F:DNA binding"/>
    <property type="evidence" value="ECO:0007669"/>
    <property type="project" value="InterPro"/>
</dbReference>
<evidence type="ECO:0000259" key="1">
    <source>
        <dbReference type="Pfam" id="PF13392"/>
    </source>
</evidence>
<dbReference type="InterPro" id="IPR016177">
    <property type="entry name" value="DNA-bd_dom_sf"/>
</dbReference>
<dbReference type="SUPFAM" id="SSF54171">
    <property type="entry name" value="DNA-binding domain"/>
    <property type="match status" value="1"/>
</dbReference>
<dbReference type="SUPFAM" id="SSF54060">
    <property type="entry name" value="His-Me finger endonucleases"/>
    <property type="match status" value="1"/>
</dbReference>
<sequence length="191" mass="21832">MDGCTSKVKTHGWCGKHYERWRTTGTTADPVKTTYEDRFWSYVDKTKDCWNWTRAKSKAGYGIFTIERRQKPAHRLSYKFTRGPIPDGMQIDHICHNRACVNPEHLRLATNKQNMENPAGLRVDNTSGHQGVTWDRSCGKWKANVHHNGRNVSAGRYASKEAAAQAVARKRCELFTHNDADREARLNVDAS</sequence>
<dbReference type="GO" id="GO:0003700">
    <property type="term" value="F:DNA-binding transcription factor activity"/>
    <property type="evidence" value="ECO:0007669"/>
    <property type="project" value="InterPro"/>
</dbReference>
<dbReference type="EMBL" id="MVHU01000035">
    <property type="protein sequence ID" value="ORA77202.1"/>
    <property type="molecule type" value="Genomic_DNA"/>
</dbReference>
<dbReference type="InterPro" id="IPR003615">
    <property type="entry name" value="HNH_nuc"/>
</dbReference>
<dbReference type="AlphaFoldDB" id="A0A1X0DY75"/>
<gene>
    <name evidence="2" type="ORF">BST28_18935</name>
</gene>
<protein>
    <recommendedName>
        <fullName evidence="1">HNH nuclease domain-containing protein</fullName>
    </recommendedName>
</protein>
<evidence type="ECO:0000313" key="3">
    <source>
        <dbReference type="Proteomes" id="UP000192713"/>
    </source>
</evidence>
<reference evidence="2 3" key="1">
    <citation type="submission" date="2017-02" db="EMBL/GenBank/DDBJ databases">
        <title>The new phylogeny of genus Mycobacterium.</title>
        <authorList>
            <person name="Tortoli E."/>
            <person name="Trovato A."/>
            <person name="Cirillo D.M."/>
        </authorList>
    </citation>
    <scope>NUCLEOTIDE SEQUENCE [LARGE SCALE GENOMIC DNA]</scope>
    <source>
        <strain evidence="2 3">DSM 45093</strain>
    </source>
</reference>
<evidence type="ECO:0000313" key="2">
    <source>
        <dbReference type="EMBL" id="ORA77202.1"/>
    </source>
</evidence>
<dbReference type="Pfam" id="PF13392">
    <property type="entry name" value="HNH_3"/>
    <property type="match status" value="1"/>
</dbReference>
<accession>A0A1X0DY75</accession>
<comment type="caution">
    <text evidence="2">The sequence shown here is derived from an EMBL/GenBank/DDBJ whole genome shotgun (WGS) entry which is preliminary data.</text>
</comment>
<feature type="domain" description="HNH nuclease" evidence="1">
    <location>
        <begin position="72"/>
        <end position="115"/>
    </location>
</feature>
<dbReference type="Gene3D" id="3.30.730.10">
    <property type="entry name" value="AP2/ERF domain"/>
    <property type="match status" value="1"/>
</dbReference>
<organism evidence="2 3">
    <name type="scientific">Mycolicibacter kumamotonensis</name>
    <dbReference type="NCBI Taxonomy" id="354243"/>
    <lineage>
        <taxon>Bacteria</taxon>
        <taxon>Bacillati</taxon>
        <taxon>Actinomycetota</taxon>
        <taxon>Actinomycetes</taxon>
        <taxon>Mycobacteriales</taxon>
        <taxon>Mycobacteriaceae</taxon>
        <taxon>Mycolicibacter</taxon>
    </lineage>
</organism>
<dbReference type="InterPro" id="IPR044925">
    <property type="entry name" value="His-Me_finger_sf"/>
</dbReference>
<dbReference type="InterPro" id="IPR036955">
    <property type="entry name" value="AP2/ERF_dom_sf"/>
</dbReference>